<dbReference type="GO" id="GO:0047228">
    <property type="term" value="F:1,2-diacylglycerol 3-glucosyltransferase activity"/>
    <property type="evidence" value="ECO:0007669"/>
    <property type="project" value="UniProtKB-UniRule"/>
</dbReference>
<comment type="subcellular location">
    <subcellularLocation>
        <location evidence="10">Cell membrane</location>
    </subcellularLocation>
</comment>
<dbReference type="GO" id="GO:0009247">
    <property type="term" value="P:glycolipid biosynthetic process"/>
    <property type="evidence" value="ECO:0007669"/>
    <property type="project" value="UniProtKB-UniRule"/>
</dbReference>
<sequence>MDTSSKILILTAQYGNGHLQVAKTLKEAFERQGFQHIVVCDLFAESHPIITDITKYLYLKSYTIGKQLYKMFYYGVEKIYNKKIASIYTNFGRKRLASIIESEKPDVIINTFPITAVPALRQQTGYQIPIYNIVTDFCLHKIWMHQEIDKYFVATPRLKEVLENEGIQSEKVEVTGIPIRHQFEVEMEKEAIYKKYGLSPEKKILLIVAGAHGVLKNVGQLCESFGVHEDLQIVVVCGNNEELKNELDALEPSATRNMTTLGYVERIDELFRITDCMITKPGGITLSEAAALQVPVILYRPVPGQENENAIFFQENGAALVIRKHEEVYERTLSLLQDDYRLLQMKKAMGVISQPKSADHIVSTITHTKKEQKIYQNYSVVR</sequence>
<comment type="caution">
    <text evidence="13">The sequence shown here is derived from an EMBL/GenBank/DDBJ whole genome shotgun (WGS) entry which is preliminary data.</text>
</comment>
<dbReference type="PANTHER" id="PTHR43025:SF3">
    <property type="entry name" value="MONOGALACTOSYLDIACYLGLYCEROL SYNTHASE 1, CHLOROPLASTIC"/>
    <property type="match status" value="1"/>
</dbReference>
<feature type="domain" description="Diacylglycerol glucosyltransferase N-terminal" evidence="12">
    <location>
        <begin position="18"/>
        <end position="179"/>
    </location>
</feature>
<evidence type="ECO:0000256" key="1">
    <source>
        <dbReference type="ARBA" id="ARBA00022475"/>
    </source>
</evidence>
<evidence type="ECO:0000256" key="3">
    <source>
        <dbReference type="ARBA" id="ARBA00022676"/>
    </source>
</evidence>
<protein>
    <recommendedName>
        <fullName evidence="10">Processive diacylglycerol beta-glucosyltransferase</fullName>
        <ecNumber evidence="10">2.4.1.315</ecNumber>
    </recommendedName>
    <alternativeName>
        <fullName evidence="10">Beta-diglucosyldiacylglycerol synthase</fullName>
        <shortName evidence="10">Beta-DGS</shortName>
        <shortName evidence="10">DGlcDAG synthase</shortName>
        <shortName evidence="10">Glc2-DAG synthase</shortName>
    </alternativeName>
    <alternativeName>
        <fullName evidence="10">Beta-gentiobiosyldiacylglycerol synthase</fullName>
    </alternativeName>
    <alternativeName>
        <fullName evidence="10">Beta-monoglucosyldiacylglycerol synthase</fullName>
        <shortName evidence="10">Beta-MGS</shortName>
        <shortName evidence="10">MGlcDAG synthase</shortName>
    </alternativeName>
    <alternativeName>
        <fullName evidence="10">Diglucosyl diacylglycerol synthase (1,6-linking)</fullName>
    </alternativeName>
    <alternativeName>
        <fullName evidence="10">Glucosyl-beta-1,6-glucosyldiacylglycerol synthase</fullName>
    </alternativeName>
    <alternativeName>
        <fullName evidence="10">UDP glucosyltransferase</fullName>
    </alternativeName>
    <alternativeName>
        <fullName evidence="10">UDP-glucose:1,2-diacylglycerol-3-beta-D-glucosyltransferase</fullName>
    </alternativeName>
</protein>
<evidence type="ECO:0000256" key="10">
    <source>
        <dbReference type="HAMAP-Rule" id="MF_01280"/>
    </source>
</evidence>
<dbReference type="CDD" id="cd17507">
    <property type="entry name" value="GT28_Beta-DGS-like"/>
    <property type="match status" value="1"/>
</dbReference>
<dbReference type="HAMAP" id="MF_01280">
    <property type="entry name" value="Diacylglyc_glucosyltr"/>
    <property type="match status" value="1"/>
</dbReference>
<feature type="domain" description="Glycosyl transferase family 1" evidence="11">
    <location>
        <begin position="194"/>
        <end position="347"/>
    </location>
</feature>
<evidence type="ECO:0000259" key="12">
    <source>
        <dbReference type="Pfam" id="PF06925"/>
    </source>
</evidence>
<dbReference type="EC" id="2.4.1.315" evidence="10"/>
<dbReference type="RefSeq" id="WP_188389325.1">
    <property type="nucleotide sequence ID" value="NZ_BMFK01000003.1"/>
</dbReference>
<comment type="catalytic activity">
    <reaction evidence="9">
        <text>a 1,2-diacyl-3-O-(beta-D-Glc-(1-&gt;6)-beta-D-Glc)-sn-glycerol + UDP-alpha-D-glucose = a 1,2-diacyl-3-O-(beta-D-Glc-(1-&gt;6)-beta-D-Glc-(1-&gt;6)-beta-D-Glc)-sn-glycerol + UDP + H(+)</text>
        <dbReference type="Rhea" id="RHEA:39027"/>
        <dbReference type="ChEBI" id="CHEBI:15378"/>
        <dbReference type="ChEBI" id="CHEBI:58223"/>
        <dbReference type="ChEBI" id="CHEBI:58885"/>
        <dbReference type="ChEBI" id="CHEBI:76264"/>
        <dbReference type="ChEBI" id="CHEBI:76265"/>
        <dbReference type="EC" id="2.4.1.315"/>
    </reaction>
</comment>
<dbReference type="GO" id="GO:0005886">
    <property type="term" value="C:plasma membrane"/>
    <property type="evidence" value="ECO:0007669"/>
    <property type="project" value="UniProtKB-SubCell"/>
</dbReference>
<dbReference type="Pfam" id="PF06925">
    <property type="entry name" value="MGDG_synth"/>
    <property type="match status" value="1"/>
</dbReference>
<keyword evidence="5 10" id="KW-0443">Lipid metabolism</keyword>
<comment type="pathway">
    <text evidence="10">Glycolipid metabolism; diglucosyl-diacylglycerol biosynthesis.</text>
</comment>
<keyword evidence="3 10" id="KW-0328">Glycosyltransferase</keyword>
<evidence type="ECO:0000256" key="9">
    <source>
        <dbReference type="ARBA" id="ARBA00048419"/>
    </source>
</evidence>
<keyword evidence="1 10" id="KW-1003">Cell membrane</keyword>
<dbReference type="InterPro" id="IPR050519">
    <property type="entry name" value="Glycosyltransf_28_UgtP"/>
</dbReference>
<gene>
    <name evidence="10 13" type="primary">ugtP</name>
    <name evidence="13" type="ORF">GCM10007140_30060</name>
</gene>
<keyword evidence="4 10" id="KW-0808">Transferase</keyword>
<proteinExistence type="inferred from homology"/>
<comment type="function">
    <text evidence="10">Processive glucosyltransferase involved in the biosynthesis of both the bilayer- and non-bilayer-forming membrane glucolipids. Is able to successively transfer two glucosyl residues to diacylglycerol (DAG), thereby catalyzing the formation of beta-monoglucosyl-DAG (3-O-(beta-D-glucopyranosyl)-1,2-diacyl-sn-glycerol) and beta-diglucosyl-DAG (3-O-(beta-D-glucopyranosyl-beta-(1-&gt;6)-D-glucopyranosyl)-1,2-diacyl-sn-glycerol). Beta-diglucosyl-DAG is the predominant glycolipid found in Bacillales and is also used as a membrane anchor for lipoteichoic acid (LTA).</text>
</comment>
<dbReference type="AlphaFoldDB" id="A0A917ETD7"/>
<evidence type="ECO:0000256" key="5">
    <source>
        <dbReference type="ARBA" id="ARBA00023098"/>
    </source>
</evidence>
<reference evidence="13" key="2">
    <citation type="submission" date="2020-09" db="EMBL/GenBank/DDBJ databases">
        <authorList>
            <person name="Sun Q."/>
            <person name="Zhou Y."/>
        </authorList>
    </citation>
    <scope>NUCLEOTIDE SEQUENCE</scope>
    <source>
        <strain evidence="13">CGMCC 1.12698</strain>
    </source>
</reference>
<dbReference type="Proteomes" id="UP000605259">
    <property type="component" value="Unassembled WGS sequence"/>
</dbReference>
<dbReference type="GO" id="GO:0070395">
    <property type="term" value="P:lipoteichoic acid biosynthetic process"/>
    <property type="evidence" value="ECO:0007669"/>
    <property type="project" value="UniProtKB-UniRule"/>
</dbReference>
<dbReference type="Gene3D" id="3.40.50.2000">
    <property type="entry name" value="Glycogen Phosphorylase B"/>
    <property type="match status" value="1"/>
</dbReference>
<evidence type="ECO:0000256" key="7">
    <source>
        <dbReference type="ARBA" id="ARBA00023277"/>
    </source>
</evidence>
<dbReference type="NCBIfam" id="NF010135">
    <property type="entry name" value="PRK13609.1"/>
    <property type="match status" value="1"/>
</dbReference>
<keyword evidence="7 10" id="KW-0119">Carbohydrate metabolism</keyword>
<organism evidence="13 14">
    <name type="scientific">Priestia taiwanensis</name>
    <dbReference type="NCBI Taxonomy" id="1347902"/>
    <lineage>
        <taxon>Bacteria</taxon>
        <taxon>Bacillati</taxon>
        <taxon>Bacillota</taxon>
        <taxon>Bacilli</taxon>
        <taxon>Bacillales</taxon>
        <taxon>Bacillaceae</taxon>
        <taxon>Priestia</taxon>
    </lineage>
</organism>
<keyword evidence="6 10" id="KW-0472">Membrane</keyword>
<reference evidence="13" key="1">
    <citation type="journal article" date="2014" name="Int. J. Syst. Evol. Microbiol.">
        <title>Complete genome sequence of Corynebacterium casei LMG S-19264T (=DSM 44701T), isolated from a smear-ripened cheese.</title>
        <authorList>
            <consortium name="US DOE Joint Genome Institute (JGI-PGF)"/>
            <person name="Walter F."/>
            <person name="Albersmeier A."/>
            <person name="Kalinowski J."/>
            <person name="Ruckert C."/>
        </authorList>
    </citation>
    <scope>NUCLEOTIDE SEQUENCE</scope>
    <source>
        <strain evidence="13">CGMCC 1.12698</strain>
    </source>
</reference>
<comment type="similarity">
    <text evidence="10">Belongs to the glycosyltransferase 28 family. UgtP subfamily.</text>
</comment>
<name>A0A917ETD7_9BACI</name>
<keyword evidence="2 10" id="KW-0444">Lipid biosynthesis</keyword>
<dbReference type="InterPro" id="IPR001296">
    <property type="entry name" value="Glyco_trans_1"/>
</dbReference>
<evidence type="ECO:0000256" key="2">
    <source>
        <dbReference type="ARBA" id="ARBA00022516"/>
    </source>
</evidence>
<accession>A0A917ETD7</accession>
<dbReference type="InterPro" id="IPR009695">
    <property type="entry name" value="Diacylglyc_glucosyltr_N"/>
</dbReference>
<dbReference type="PANTHER" id="PTHR43025">
    <property type="entry name" value="MONOGALACTOSYLDIACYLGLYCEROL SYNTHASE"/>
    <property type="match status" value="1"/>
</dbReference>
<dbReference type="Pfam" id="PF00534">
    <property type="entry name" value="Glycos_transf_1"/>
    <property type="match status" value="1"/>
</dbReference>
<evidence type="ECO:0000313" key="13">
    <source>
        <dbReference type="EMBL" id="GGE78441.1"/>
    </source>
</evidence>
<dbReference type="InterPro" id="IPR023589">
    <property type="entry name" value="Pro_diacylglycrl_glcsylTrfase"/>
</dbReference>
<dbReference type="SUPFAM" id="SSF53756">
    <property type="entry name" value="UDP-Glycosyltransferase/glycogen phosphorylase"/>
    <property type="match status" value="1"/>
</dbReference>
<evidence type="ECO:0000259" key="11">
    <source>
        <dbReference type="Pfam" id="PF00534"/>
    </source>
</evidence>
<dbReference type="EMBL" id="BMFK01000003">
    <property type="protein sequence ID" value="GGE78441.1"/>
    <property type="molecule type" value="Genomic_DNA"/>
</dbReference>
<evidence type="ECO:0000256" key="4">
    <source>
        <dbReference type="ARBA" id="ARBA00022679"/>
    </source>
</evidence>
<keyword evidence="14" id="KW-1185">Reference proteome</keyword>
<evidence type="ECO:0000256" key="6">
    <source>
        <dbReference type="ARBA" id="ARBA00023136"/>
    </source>
</evidence>
<comment type="catalytic activity">
    <reaction evidence="10">
        <text>a 1,2-diacyl-sn-glycerol + UDP-alpha-D-glucose = a 1,2-diacyl-3-O-(beta-D-glucopyranosyl)-sn-glycerol + UDP + H(+)</text>
        <dbReference type="Rhea" id="RHEA:17285"/>
        <dbReference type="ChEBI" id="CHEBI:15378"/>
        <dbReference type="ChEBI" id="CHEBI:17815"/>
        <dbReference type="ChEBI" id="CHEBI:58223"/>
        <dbReference type="ChEBI" id="CHEBI:58885"/>
        <dbReference type="ChEBI" id="CHEBI:75799"/>
    </reaction>
</comment>
<evidence type="ECO:0000313" key="14">
    <source>
        <dbReference type="Proteomes" id="UP000605259"/>
    </source>
</evidence>
<evidence type="ECO:0000256" key="8">
    <source>
        <dbReference type="ARBA" id="ARBA00047791"/>
    </source>
</evidence>
<comment type="catalytic activity">
    <reaction evidence="8 10">
        <text>a 1,2-diacyl-3-O-(beta-D-glucopyranosyl)-sn-glycerol + UDP-alpha-D-glucose = a 1,2-diacyl-3-O-(beta-D-Glc-(1-&gt;6)-beta-D-Glc)-sn-glycerol + UDP + H(+)</text>
        <dbReference type="Rhea" id="RHEA:39031"/>
        <dbReference type="ChEBI" id="CHEBI:15378"/>
        <dbReference type="ChEBI" id="CHEBI:58223"/>
        <dbReference type="ChEBI" id="CHEBI:58885"/>
        <dbReference type="ChEBI" id="CHEBI:75799"/>
        <dbReference type="ChEBI" id="CHEBI:76264"/>
        <dbReference type="EC" id="2.4.1.315"/>
    </reaction>
</comment>